<proteinExistence type="predicted"/>
<evidence type="ECO:0000259" key="2">
    <source>
        <dbReference type="PROSITE" id="PS50198"/>
    </source>
</evidence>
<dbReference type="InterPro" id="IPR050245">
    <property type="entry name" value="PrsA_foldase"/>
</dbReference>
<keyword evidence="1 3" id="KW-0413">Isomerase</keyword>
<feature type="domain" description="PpiC" evidence="2">
    <location>
        <begin position="113"/>
        <end position="203"/>
    </location>
</feature>
<dbReference type="SUPFAM" id="SSF54534">
    <property type="entry name" value="FKBP-like"/>
    <property type="match status" value="1"/>
</dbReference>
<dbReference type="InterPro" id="IPR027304">
    <property type="entry name" value="Trigger_fact/SurA_dom_sf"/>
</dbReference>
<dbReference type="InterPro" id="IPR046357">
    <property type="entry name" value="PPIase_dom_sf"/>
</dbReference>
<name>A0A1M6VY37_9FIRM</name>
<dbReference type="EMBL" id="FQZY01000099">
    <property type="protein sequence ID" value="SHK86364.1"/>
    <property type="molecule type" value="Genomic_DNA"/>
</dbReference>
<dbReference type="Pfam" id="PF00639">
    <property type="entry name" value="Rotamase"/>
    <property type="match status" value="1"/>
</dbReference>
<gene>
    <name evidence="3" type="ORF">SAMN02745243_03887</name>
</gene>
<dbReference type="PANTHER" id="PTHR47245">
    <property type="entry name" value="PEPTIDYLPROLYL ISOMERASE"/>
    <property type="match status" value="1"/>
</dbReference>
<dbReference type="PROSITE" id="PS01096">
    <property type="entry name" value="PPIC_PPIASE_1"/>
    <property type="match status" value="1"/>
</dbReference>
<protein>
    <submittedName>
        <fullName evidence="3">Peptidyl-prolyl cis-trans isomerase C</fullName>
    </submittedName>
</protein>
<evidence type="ECO:0000313" key="4">
    <source>
        <dbReference type="Proteomes" id="UP000184301"/>
    </source>
</evidence>
<accession>A0A1M6VY37</accession>
<dbReference type="PANTHER" id="PTHR47245:SF2">
    <property type="entry name" value="PEPTIDYL-PROLYL CIS-TRANS ISOMERASE HP_0175-RELATED"/>
    <property type="match status" value="1"/>
</dbReference>
<evidence type="ECO:0000256" key="1">
    <source>
        <dbReference type="PROSITE-ProRule" id="PRU00278"/>
    </source>
</evidence>
<dbReference type="STRING" id="1121950.SAMN02745243_03887"/>
<dbReference type="InterPro" id="IPR023058">
    <property type="entry name" value="PPIase_PpiC_CS"/>
</dbReference>
<dbReference type="OrthoDB" id="14196at2"/>
<sequence length="245" mass="27494">MNNDVIAVVAGQEITEADFDSFKQGLPAEQQAYLQNPDAVEFFKKQFVSLYLFAELGKEEKLNETEEYKGTMKNVERDLLGQLAMRNVLQAATVTDEEAESYYNEHKEQFQKPETVHAKHILMESEDEIKDVLNNIEAESISFEDAAQTHSTCPSGQRGGDLGEFGRGQMVAEFEEAAFNADLNKVIGPVKTQFGYHLIKVESHSDAAASPYADVKDSVKTTLIQNKQKEIIEAKEAELRAKYCK</sequence>
<dbReference type="Gene3D" id="3.10.50.40">
    <property type="match status" value="1"/>
</dbReference>
<dbReference type="AlphaFoldDB" id="A0A1M6VY37"/>
<organism evidence="3 4">
    <name type="scientific">Hespellia stercorisuis DSM 15480</name>
    <dbReference type="NCBI Taxonomy" id="1121950"/>
    <lineage>
        <taxon>Bacteria</taxon>
        <taxon>Bacillati</taxon>
        <taxon>Bacillota</taxon>
        <taxon>Clostridia</taxon>
        <taxon>Lachnospirales</taxon>
        <taxon>Lachnospiraceae</taxon>
        <taxon>Hespellia</taxon>
    </lineage>
</organism>
<reference evidence="3 4" key="1">
    <citation type="submission" date="2016-11" db="EMBL/GenBank/DDBJ databases">
        <authorList>
            <person name="Jaros S."/>
            <person name="Januszkiewicz K."/>
            <person name="Wedrychowicz H."/>
        </authorList>
    </citation>
    <scope>NUCLEOTIDE SEQUENCE [LARGE SCALE GENOMIC DNA]</scope>
    <source>
        <strain evidence="3 4">DSM 15480</strain>
    </source>
</reference>
<dbReference type="RefSeq" id="WP_073113148.1">
    <property type="nucleotide sequence ID" value="NZ_FQZY01000099.1"/>
</dbReference>
<keyword evidence="4" id="KW-1185">Reference proteome</keyword>
<evidence type="ECO:0000313" key="3">
    <source>
        <dbReference type="EMBL" id="SHK86364.1"/>
    </source>
</evidence>
<dbReference type="PROSITE" id="PS50198">
    <property type="entry name" value="PPIC_PPIASE_2"/>
    <property type="match status" value="1"/>
</dbReference>
<dbReference type="SUPFAM" id="SSF109998">
    <property type="entry name" value="Triger factor/SurA peptide-binding domain-like"/>
    <property type="match status" value="1"/>
</dbReference>
<dbReference type="GO" id="GO:0003755">
    <property type="term" value="F:peptidyl-prolyl cis-trans isomerase activity"/>
    <property type="evidence" value="ECO:0007669"/>
    <property type="project" value="UniProtKB-KW"/>
</dbReference>
<dbReference type="InterPro" id="IPR000297">
    <property type="entry name" value="PPIase_PpiC"/>
</dbReference>
<keyword evidence="1" id="KW-0697">Rotamase</keyword>
<dbReference type="Proteomes" id="UP000184301">
    <property type="component" value="Unassembled WGS sequence"/>
</dbReference>